<keyword evidence="2" id="KW-1185">Reference proteome</keyword>
<evidence type="ECO:0000313" key="1">
    <source>
        <dbReference type="EMBL" id="KGR88708.1"/>
    </source>
</evidence>
<evidence type="ECO:0000313" key="2">
    <source>
        <dbReference type="Proteomes" id="UP000030437"/>
    </source>
</evidence>
<protein>
    <submittedName>
        <fullName evidence="1">Uncharacterized protein</fullName>
    </submittedName>
</protein>
<dbReference type="Proteomes" id="UP000030437">
    <property type="component" value="Unassembled WGS sequence"/>
</dbReference>
<reference evidence="1 2" key="1">
    <citation type="submission" date="2014-02" db="EMBL/GenBank/DDBJ databases">
        <title>Draft genome sequence of Lysinibacillus odysseyi NBRC 100172.</title>
        <authorList>
            <person name="Zhang F."/>
            <person name="Wang G."/>
            <person name="Zhang L."/>
        </authorList>
    </citation>
    <scope>NUCLEOTIDE SEQUENCE [LARGE SCALE GENOMIC DNA]</scope>
    <source>
        <strain evidence="1 2">NBRC 100172</strain>
    </source>
</reference>
<proteinExistence type="predicted"/>
<dbReference type="RefSeq" id="WP_036150348.1">
    <property type="nucleotide sequence ID" value="NZ_AVCX01000026.1"/>
</dbReference>
<dbReference type="STRING" id="1220589.CD32_01185"/>
<sequence length="114" mass="13603">MDKRQKRKMLYELEHLIQTKGDKNRIAELRDQLGMEVEEKEETYTFTEEQFFRMKALGLTEAEMAFITSTNARKVRYFREKYTKEQLEEGIKKYGTYSAVRHSARARCAYLGQS</sequence>
<dbReference type="AlphaFoldDB" id="A0A0A3J0M7"/>
<gene>
    <name evidence="1" type="ORF">CD32_01185</name>
</gene>
<accession>A0A0A3J0M7</accession>
<name>A0A0A3J0M7_9BACI</name>
<organism evidence="1 2">
    <name type="scientific">Lysinibacillus odysseyi 34hs-1 = NBRC 100172</name>
    <dbReference type="NCBI Taxonomy" id="1220589"/>
    <lineage>
        <taxon>Bacteria</taxon>
        <taxon>Bacillati</taxon>
        <taxon>Bacillota</taxon>
        <taxon>Bacilli</taxon>
        <taxon>Bacillales</taxon>
        <taxon>Bacillaceae</taxon>
        <taxon>Lysinibacillus</taxon>
    </lineage>
</organism>
<dbReference type="EMBL" id="JPVP01000037">
    <property type="protein sequence ID" value="KGR88708.1"/>
    <property type="molecule type" value="Genomic_DNA"/>
</dbReference>
<comment type="caution">
    <text evidence="1">The sequence shown here is derived from an EMBL/GenBank/DDBJ whole genome shotgun (WGS) entry which is preliminary data.</text>
</comment>